<dbReference type="Proteomes" id="UP000233837">
    <property type="component" value="Unassembled WGS sequence"/>
</dbReference>
<organism evidence="1 2">
    <name type="scientific">Dendrobium catenatum</name>
    <dbReference type="NCBI Taxonomy" id="906689"/>
    <lineage>
        <taxon>Eukaryota</taxon>
        <taxon>Viridiplantae</taxon>
        <taxon>Streptophyta</taxon>
        <taxon>Embryophyta</taxon>
        <taxon>Tracheophyta</taxon>
        <taxon>Spermatophyta</taxon>
        <taxon>Magnoliopsida</taxon>
        <taxon>Liliopsida</taxon>
        <taxon>Asparagales</taxon>
        <taxon>Orchidaceae</taxon>
        <taxon>Epidendroideae</taxon>
        <taxon>Malaxideae</taxon>
        <taxon>Dendrobiinae</taxon>
        <taxon>Dendrobium</taxon>
    </lineage>
</organism>
<dbReference type="AlphaFoldDB" id="A0A2I0X9Y8"/>
<proteinExistence type="predicted"/>
<protein>
    <submittedName>
        <fullName evidence="1">Fatty acyl-ACP thioesterase A</fullName>
    </submittedName>
</protein>
<sequence length="118" mass="13075">MYNNSSSLCHEPDCAVQLCPPGLREVFCMICLCLCLCSSRFVMLPSGYNPNAQQLSILAFPEENDSLKKITKLKDPADYSRLGLVVSHYESAHSYFSSAEFTATIPTLLLMKTTAQKS</sequence>
<gene>
    <name evidence="1" type="ORF">MA16_Dca027131</name>
</gene>
<dbReference type="EMBL" id="KZ502035">
    <property type="protein sequence ID" value="PKU84704.1"/>
    <property type="molecule type" value="Genomic_DNA"/>
</dbReference>
<evidence type="ECO:0000313" key="1">
    <source>
        <dbReference type="EMBL" id="PKU84704.1"/>
    </source>
</evidence>
<reference evidence="1 2" key="2">
    <citation type="journal article" date="2017" name="Nature">
        <title>The Apostasia genome and the evolution of orchids.</title>
        <authorList>
            <person name="Zhang G.Q."/>
            <person name="Liu K.W."/>
            <person name="Li Z."/>
            <person name="Lohaus R."/>
            <person name="Hsiao Y.Y."/>
            <person name="Niu S.C."/>
            <person name="Wang J.Y."/>
            <person name="Lin Y.C."/>
            <person name="Xu Q."/>
            <person name="Chen L.J."/>
            <person name="Yoshida K."/>
            <person name="Fujiwara S."/>
            <person name="Wang Z.W."/>
            <person name="Zhang Y.Q."/>
            <person name="Mitsuda N."/>
            <person name="Wang M."/>
            <person name="Liu G.H."/>
            <person name="Pecoraro L."/>
            <person name="Huang H.X."/>
            <person name="Xiao X.J."/>
            <person name="Lin M."/>
            <person name="Wu X.Y."/>
            <person name="Wu W.L."/>
            <person name="Chen Y.Y."/>
            <person name="Chang S.B."/>
            <person name="Sakamoto S."/>
            <person name="Ohme-Takagi M."/>
            <person name="Yagi M."/>
            <person name="Zeng S.J."/>
            <person name="Shen C.Y."/>
            <person name="Yeh C.M."/>
            <person name="Luo Y.B."/>
            <person name="Tsai W.C."/>
            <person name="Van de Peer Y."/>
            <person name="Liu Z.J."/>
        </authorList>
    </citation>
    <scope>NUCLEOTIDE SEQUENCE [LARGE SCALE GENOMIC DNA]</scope>
    <source>
        <tissue evidence="1">The whole plant</tissue>
    </source>
</reference>
<evidence type="ECO:0000313" key="2">
    <source>
        <dbReference type="Proteomes" id="UP000233837"/>
    </source>
</evidence>
<keyword evidence="2" id="KW-1185">Reference proteome</keyword>
<reference evidence="1 2" key="1">
    <citation type="journal article" date="2016" name="Sci. Rep.">
        <title>The Dendrobium catenatum Lindl. genome sequence provides insights into polysaccharide synthase, floral development and adaptive evolution.</title>
        <authorList>
            <person name="Zhang G.Q."/>
            <person name="Xu Q."/>
            <person name="Bian C."/>
            <person name="Tsai W.C."/>
            <person name="Yeh C.M."/>
            <person name="Liu K.W."/>
            <person name="Yoshida K."/>
            <person name="Zhang L.S."/>
            <person name="Chang S.B."/>
            <person name="Chen F."/>
            <person name="Shi Y."/>
            <person name="Su Y.Y."/>
            <person name="Zhang Y.Q."/>
            <person name="Chen L.J."/>
            <person name="Yin Y."/>
            <person name="Lin M."/>
            <person name="Huang H."/>
            <person name="Deng H."/>
            <person name="Wang Z.W."/>
            <person name="Zhu S.L."/>
            <person name="Zhao X."/>
            <person name="Deng C."/>
            <person name="Niu S.C."/>
            <person name="Huang J."/>
            <person name="Wang M."/>
            <person name="Liu G.H."/>
            <person name="Yang H.J."/>
            <person name="Xiao X.J."/>
            <person name="Hsiao Y.Y."/>
            <person name="Wu W.L."/>
            <person name="Chen Y.Y."/>
            <person name="Mitsuda N."/>
            <person name="Ohme-Takagi M."/>
            <person name="Luo Y.B."/>
            <person name="Van de Peer Y."/>
            <person name="Liu Z.J."/>
        </authorList>
    </citation>
    <scope>NUCLEOTIDE SEQUENCE [LARGE SCALE GENOMIC DNA]</scope>
    <source>
        <tissue evidence="1">The whole plant</tissue>
    </source>
</reference>
<accession>A0A2I0X9Y8</accession>
<name>A0A2I0X9Y8_9ASPA</name>